<sequence>MKINISKLPNNLHVIFADTDAFPSLTCLLLVGAGSRYEGTKNNGIAHFFEHMAFKGSNKYPNAFALSSLIEGLGGEFNAFTDKDYTGYYVKAPSQHFKQVIDVLADMIQKPLLAKEEIEREKGVIVQEINMYEDTPQRKVFDVFDELVFKGSPLGMSIAGTPRTVSTFTQSTFKDYINSLYAPNNTVLIISGAIQSHAQYKEVINKEFHDWEEHLIHEPEKFKMIQKNPGFSLLYKKSEQAHICIGYRTFSRFDERKYTLTVLSAILGRGMSSRLFIEVRERRGLCYSISTYPDHYNDTGNMITYAGVSTDVNKVNETVKVIINEHEKLTTKLVSEEELRRAKELIKGRLLLSLEDTFNIAALFGKQVLFERKYKTVDEILKLIDSVTAEEVKNCAQQVITKSQLNCAVVGPFKSADSIWKIT</sequence>
<proteinExistence type="inferred from homology"/>
<dbReference type="SUPFAM" id="SSF63411">
    <property type="entry name" value="LuxS/MPP-like metallohydrolase"/>
    <property type="match status" value="2"/>
</dbReference>
<dbReference type="InterPro" id="IPR050361">
    <property type="entry name" value="MPP/UQCRC_Complex"/>
</dbReference>
<accession>A0A1F7HCC8</accession>
<reference evidence="4 5" key="1">
    <citation type="journal article" date="2016" name="Nat. Commun.">
        <title>Thousands of microbial genomes shed light on interconnected biogeochemical processes in an aquifer system.</title>
        <authorList>
            <person name="Anantharaman K."/>
            <person name="Brown C.T."/>
            <person name="Hug L.A."/>
            <person name="Sharon I."/>
            <person name="Castelle C.J."/>
            <person name="Probst A.J."/>
            <person name="Thomas B.C."/>
            <person name="Singh A."/>
            <person name="Wilkins M.J."/>
            <person name="Karaoz U."/>
            <person name="Brodie E.L."/>
            <person name="Williams K.H."/>
            <person name="Hubbard S.S."/>
            <person name="Banfield J.F."/>
        </authorList>
    </citation>
    <scope>NUCLEOTIDE SEQUENCE [LARGE SCALE GENOMIC DNA]</scope>
</reference>
<dbReference type="Gene3D" id="3.30.830.10">
    <property type="entry name" value="Metalloenzyme, LuxS/M16 peptidase-like"/>
    <property type="match status" value="2"/>
</dbReference>
<gene>
    <name evidence="4" type="ORF">A3D06_00210</name>
</gene>
<feature type="domain" description="Peptidase M16 N-terminal" evidence="2">
    <location>
        <begin position="23"/>
        <end position="161"/>
    </location>
</feature>
<evidence type="ECO:0000259" key="3">
    <source>
        <dbReference type="Pfam" id="PF05193"/>
    </source>
</evidence>
<dbReference type="PANTHER" id="PTHR11851">
    <property type="entry name" value="METALLOPROTEASE"/>
    <property type="match status" value="1"/>
</dbReference>
<comment type="caution">
    <text evidence="4">The sequence shown here is derived from an EMBL/GenBank/DDBJ whole genome shotgun (WGS) entry which is preliminary data.</text>
</comment>
<dbReference type="PANTHER" id="PTHR11851:SF49">
    <property type="entry name" value="MITOCHONDRIAL-PROCESSING PEPTIDASE SUBUNIT ALPHA"/>
    <property type="match status" value="1"/>
</dbReference>
<dbReference type="InterPro" id="IPR011249">
    <property type="entry name" value="Metalloenz_LuxS/M16"/>
</dbReference>
<protein>
    <recommendedName>
        <fullName evidence="6">Peptidase M16</fullName>
    </recommendedName>
</protein>
<dbReference type="GO" id="GO:0046872">
    <property type="term" value="F:metal ion binding"/>
    <property type="evidence" value="ECO:0007669"/>
    <property type="project" value="InterPro"/>
</dbReference>
<evidence type="ECO:0000256" key="1">
    <source>
        <dbReference type="ARBA" id="ARBA00007261"/>
    </source>
</evidence>
<evidence type="ECO:0000313" key="4">
    <source>
        <dbReference type="EMBL" id="OGK28919.1"/>
    </source>
</evidence>
<dbReference type="InterPro" id="IPR011765">
    <property type="entry name" value="Pept_M16_N"/>
</dbReference>
<evidence type="ECO:0000259" key="2">
    <source>
        <dbReference type="Pfam" id="PF00675"/>
    </source>
</evidence>
<name>A0A1F7HCC8_9BACT</name>
<dbReference type="EMBL" id="MFZS01000020">
    <property type="protein sequence ID" value="OGK28919.1"/>
    <property type="molecule type" value="Genomic_DNA"/>
</dbReference>
<feature type="domain" description="Peptidase M16 C-terminal" evidence="3">
    <location>
        <begin position="168"/>
        <end position="344"/>
    </location>
</feature>
<dbReference type="Pfam" id="PF05193">
    <property type="entry name" value="Peptidase_M16_C"/>
    <property type="match status" value="1"/>
</dbReference>
<evidence type="ECO:0008006" key="6">
    <source>
        <dbReference type="Google" id="ProtNLM"/>
    </source>
</evidence>
<evidence type="ECO:0000313" key="5">
    <source>
        <dbReference type="Proteomes" id="UP000177027"/>
    </source>
</evidence>
<dbReference type="AlphaFoldDB" id="A0A1F7HCC8"/>
<dbReference type="InterPro" id="IPR007863">
    <property type="entry name" value="Peptidase_M16_C"/>
</dbReference>
<comment type="similarity">
    <text evidence="1">Belongs to the peptidase M16 family.</text>
</comment>
<organism evidence="4 5">
    <name type="scientific">Candidatus Roizmanbacteria bacterium RIFCSPHIGHO2_02_FULL_40_9</name>
    <dbReference type="NCBI Taxonomy" id="1802042"/>
    <lineage>
        <taxon>Bacteria</taxon>
        <taxon>Candidatus Roizmaniibacteriota</taxon>
    </lineage>
</organism>
<dbReference type="Pfam" id="PF00675">
    <property type="entry name" value="Peptidase_M16"/>
    <property type="match status" value="1"/>
</dbReference>
<dbReference type="Proteomes" id="UP000177027">
    <property type="component" value="Unassembled WGS sequence"/>
</dbReference>